<dbReference type="InterPro" id="IPR039353">
    <property type="entry name" value="TF_Adf1"/>
</dbReference>
<feature type="compositionally biased region" description="Basic and acidic residues" evidence="1">
    <location>
        <begin position="1"/>
        <end position="16"/>
    </location>
</feature>
<feature type="compositionally biased region" description="Acidic residues" evidence="1">
    <location>
        <begin position="35"/>
        <end position="49"/>
    </location>
</feature>
<comment type="caution">
    <text evidence="3">The sequence shown here is derived from an EMBL/GenBank/DDBJ whole genome shotgun (WGS) entry which is preliminary data.</text>
</comment>
<feature type="compositionally biased region" description="Basic and acidic residues" evidence="1">
    <location>
        <begin position="93"/>
        <end position="107"/>
    </location>
</feature>
<proteinExistence type="predicted"/>
<dbReference type="Proteomes" id="UP000466442">
    <property type="component" value="Unassembled WGS sequence"/>
</dbReference>
<feature type="compositionally biased region" description="Low complexity" evidence="1">
    <location>
        <begin position="22"/>
        <end position="34"/>
    </location>
</feature>
<evidence type="ECO:0000313" key="3">
    <source>
        <dbReference type="EMBL" id="KAF6212927.1"/>
    </source>
</evidence>
<gene>
    <name evidence="3" type="ORF">GE061_010639</name>
</gene>
<evidence type="ECO:0000313" key="4">
    <source>
        <dbReference type="Proteomes" id="UP000466442"/>
    </source>
</evidence>
<feature type="region of interest" description="Disordered" evidence="1">
    <location>
        <begin position="194"/>
        <end position="236"/>
    </location>
</feature>
<feature type="compositionally biased region" description="Acidic residues" evidence="1">
    <location>
        <begin position="67"/>
        <end position="92"/>
    </location>
</feature>
<dbReference type="AlphaFoldDB" id="A0A8S9XVG3"/>
<dbReference type="GO" id="GO:0005634">
    <property type="term" value="C:nucleus"/>
    <property type="evidence" value="ECO:0007669"/>
    <property type="project" value="TreeGrafter"/>
</dbReference>
<feature type="domain" description="MADF" evidence="2">
    <location>
        <begin position="90"/>
        <end position="134"/>
    </location>
</feature>
<name>A0A8S9XVG3_APOLU</name>
<accession>A0A8S9XVG3</accession>
<reference evidence="3" key="1">
    <citation type="journal article" date="2021" name="Mol. Ecol. Resour.">
        <title>Apolygus lucorum genome provides insights into omnivorousness and mesophyll feeding.</title>
        <authorList>
            <person name="Liu Y."/>
            <person name="Liu H."/>
            <person name="Wang H."/>
            <person name="Huang T."/>
            <person name="Liu B."/>
            <person name="Yang B."/>
            <person name="Yin L."/>
            <person name="Li B."/>
            <person name="Zhang Y."/>
            <person name="Zhang S."/>
            <person name="Jiang F."/>
            <person name="Zhang X."/>
            <person name="Ren Y."/>
            <person name="Wang B."/>
            <person name="Wang S."/>
            <person name="Lu Y."/>
            <person name="Wu K."/>
            <person name="Fan W."/>
            <person name="Wang G."/>
        </authorList>
    </citation>
    <scope>NUCLEOTIDE SEQUENCE</scope>
    <source>
        <strain evidence="3">12Hb</strain>
    </source>
</reference>
<dbReference type="InterPro" id="IPR006578">
    <property type="entry name" value="MADF-dom"/>
</dbReference>
<protein>
    <recommendedName>
        <fullName evidence="2">MADF domain-containing protein</fullName>
    </recommendedName>
</protein>
<dbReference type="PANTHER" id="PTHR12243">
    <property type="entry name" value="MADF DOMAIN TRANSCRIPTION FACTOR"/>
    <property type="match status" value="1"/>
</dbReference>
<feature type="compositionally biased region" description="Polar residues" evidence="1">
    <location>
        <begin position="198"/>
        <end position="213"/>
    </location>
</feature>
<organism evidence="3 4">
    <name type="scientific">Apolygus lucorum</name>
    <name type="common">Small green plant bug</name>
    <name type="synonym">Lygocoris lucorum</name>
    <dbReference type="NCBI Taxonomy" id="248454"/>
    <lineage>
        <taxon>Eukaryota</taxon>
        <taxon>Metazoa</taxon>
        <taxon>Ecdysozoa</taxon>
        <taxon>Arthropoda</taxon>
        <taxon>Hexapoda</taxon>
        <taxon>Insecta</taxon>
        <taxon>Pterygota</taxon>
        <taxon>Neoptera</taxon>
        <taxon>Paraneoptera</taxon>
        <taxon>Hemiptera</taxon>
        <taxon>Heteroptera</taxon>
        <taxon>Panheteroptera</taxon>
        <taxon>Cimicomorpha</taxon>
        <taxon>Miridae</taxon>
        <taxon>Mirini</taxon>
        <taxon>Apolygus</taxon>
    </lineage>
</organism>
<evidence type="ECO:0000259" key="2">
    <source>
        <dbReference type="Pfam" id="PF10545"/>
    </source>
</evidence>
<keyword evidence="4" id="KW-1185">Reference proteome</keyword>
<dbReference type="GO" id="GO:0006357">
    <property type="term" value="P:regulation of transcription by RNA polymerase II"/>
    <property type="evidence" value="ECO:0007669"/>
    <property type="project" value="TreeGrafter"/>
</dbReference>
<dbReference type="PANTHER" id="PTHR12243:SF67">
    <property type="entry name" value="COREPRESSOR OF PANGOLIN, ISOFORM A-RELATED"/>
    <property type="match status" value="1"/>
</dbReference>
<dbReference type="Pfam" id="PF10545">
    <property type="entry name" value="MADF_DNA_bdg"/>
    <property type="match status" value="1"/>
</dbReference>
<sequence length="299" mass="32978">MVRVIGDDDKKRKISGDDSDSDFSGANEDVGSSSESEDEPLENDRESEDGSPAKNQLEVAHQSLAELDSDDGNSGEDASESEEDEPDSESEIETARTRWKTLRDRFSKERKKKPTGSGANLSGKWPLMPLMEFLLPMMTPRPTISNFQGPSLLELTGMTEEVYPDEVIIDDDSPEYTDETSTQVTPSSVLAQIRQEDSTPGSSSPQSVISTSEKCQRNKRRRTNSESVSETSDPLETAILEQLEKTATSREMTANEHFMIAFGRFANALSPSAQMVFRQCVMKGYETAVNFDASNQSGC</sequence>
<dbReference type="EMBL" id="WIXP02000003">
    <property type="protein sequence ID" value="KAF6212927.1"/>
    <property type="molecule type" value="Genomic_DNA"/>
</dbReference>
<feature type="region of interest" description="Disordered" evidence="1">
    <location>
        <begin position="1"/>
        <end position="124"/>
    </location>
</feature>
<evidence type="ECO:0000256" key="1">
    <source>
        <dbReference type="SAM" id="MobiDB-lite"/>
    </source>
</evidence>
<dbReference type="GO" id="GO:0005667">
    <property type="term" value="C:transcription regulator complex"/>
    <property type="evidence" value="ECO:0007669"/>
    <property type="project" value="TreeGrafter"/>
</dbReference>
<feature type="compositionally biased region" description="Polar residues" evidence="1">
    <location>
        <begin position="225"/>
        <end position="234"/>
    </location>
</feature>